<keyword evidence="5" id="KW-1185">Reference proteome</keyword>
<feature type="non-terminal residue" evidence="4">
    <location>
        <position position="143"/>
    </location>
</feature>
<feature type="compositionally biased region" description="Acidic residues" evidence="2">
    <location>
        <begin position="127"/>
        <end position="136"/>
    </location>
</feature>
<dbReference type="SUPFAM" id="SSF49599">
    <property type="entry name" value="TRAF domain-like"/>
    <property type="match status" value="1"/>
</dbReference>
<dbReference type="InterPro" id="IPR002083">
    <property type="entry name" value="MATH/TRAF_dom"/>
</dbReference>
<protein>
    <recommendedName>
        <fullName evidence="3">MATH domain-containing protein</fullName>
    </recommendedName>
</protein>
<keyword evidence="1" id="KW-0175">Coiled coil</keyword>
<dbReference type="InterPro" id="IPR008974">
    <property type="entry name" value="TRAF-like"/>
</dbReference>
<gene>
    <name evidence="4" type="ORF">Golax_000062</name>
</gene>
<feature type="region of interest" description="Disordered" evidence="2">
    <location>
        <begin position="120"/>
        <end position="143"/>
    </location>
</feature>
<evidence type="ECO:0000259" key="3">
    <source>
        <dbReference type="PROSITE" id="PS50144"/>
    </source>
</evidence>
<dbReference type="EMBL" id="JABEZV010444060">
    <property type="protein sequence ID" value="MBA0730299.1"/>
    <property type="molecule type" value="Genomic_DNA"/>
</dbReference>
<proteinExistence type="predicted"/>
<sequence>MDVNGQVTKVTWRIENFSSSATLPSGWSRYAHFGLAVIDQFHLTMKEITWSVTSWGFPSFLPLSELHNPTRGYLVNDTCLVEAYVFTDRKIGFISHELIVKTDADKLKTKEADCVKAAMDNQKTATEPEEPTEEDMNTFFTSL</sequence>
<dbReference type="PANTHER" id="PTHR46236">
    <property type="entry name" value="TRAF-LIKE SUPERFAMILY PROTEIN"/>
    <property type="match status" value="1"/>
</dbReference>
<accession>A0A7J9B3M3</accession>
<dbReference type="CDD" id="cd00121">
    <property type="entry name" value="MATH"/>
    <property type="match status" value="1"/>
</dbReference>
<dbReference type="AlphaFoldDB" id="A0A7J9B3M3"/>
<dbReference type="Gene3D" id="2.60.210.10">
    <property type="entry name" value="Apoptosis, Tumor Necrosis Factor Receptor Associated Protein 2, Chain A"/>
    <property type="match status" value="1"/>
</dbReference>
<dbReference type="PANTHER" id="PTHR46236:SF35">
    <property type="entry name" value="MATH DOMAIN-CONTAINING PROTEIN"/>
    <property type="match status" value="1"/>
</dbReference>
<evidence type="ECO:0000256" key="1">
    <source>
        <dbReference type="ARBA" id="ARBA00023054"/>
    </source>
</evidence>
<name>A0A7J9B3M3_9ROSI</name>
<evidence type="ECO:0000256" key="2">
    <source>
        <dbReference type="SAM" id="MobiDB-lite"/>
    </source>
</evidence>
<evidence type="ECO:0000313" key="4">
    <source>
        <dbReference type="EMBL" id="MBA0730299.1"/>
    </source>
</evidence>
<dbReference type="Proteomes" id="UP000593574">
    <property type="component" value="Unassembled WGS sequence"/>
</dbReference>
<dbReference type="InterPro" id="IPR050804">
    <property type="entry name" value="MCC"/>
</dbReference>
<organism evidence="4 5">
    <name type="scientific">Gossypium laxum</name>
    <dbReference type="NCBI Taxonomy" id="34288"/>
    <lineage>
        <taxon>Eukaryota</taxon>
        <taxon>Viridiplantae</taxon>
        <taxon>Streptophyta</taxon>
        <taxon>Embryophyta</taxon>
        <taxon>Tracheophyta</taxon>
        <taxon>Spermatophyta</taxon>
        <taxon>Magnoliopsida</taxon>
        <taxon>eudicotyledons</taxon>
        <taxon>Gunneridae</taxon>
        <taxon>Pentapetalae</taxon>
        <taxon>rosids</taxon>
        <taxon>malvids</taxon>
        <taxon>Malvales</taxon>
        <taxon>Malvaceae</taxon>
        <taxon>Malvoideae</taxon>
        <taxon>Gossypium</taxon>
    </lineage>
</organism>
<dbReference type="Pfam" id="PF22486">
    <property type="entry name" value="MATH_2"/>
    <property type="match status" value="1"/>
</dbReference>
<reference evidence="4 5" key="1">
    <citation type="journal article" date="2019" name="Genome Biol. Evol.">
        <title>Insights into the evolution of the New World diploid cottons (Gossypium, subgenus Houzingenia) based on genome sequencing.</title>
        <authorList>
            <person name="Grover C.E."/>
            <person name="Arick M.A. 2nd"/>
            <person name="Thrash A."/>
            <person name="Conover J.L."/>
            <person name="Sanders W.S."/>
            <person name="Peterson D.G."/>
            <person name="Frelichowski J.E."/>
            <person name="Scheffler J.A."/>
            <person name="Scheffler B.E."/>
            <person name="Wendel J.F."/>
        </authorList>
    </citation>
    <scope>NUCLEOTIDE SEQUENCE [LARGE SCALE GENOMIC DNA]</scope>
    <source>
        <strain evidence="4">4</strain>
        <tissue evidence="4">Leaf</tissue>
    </source>
</reference>
<dbReference type="PROSITE" id="PS50144">
    <property type="entry name" value="MATH"/>
    <property type="match status" value="1"/>
</dbReference>
<comment type="caution">
    <text evidence="4">The sequence shown here is derived from an EMBL/GenBank/DDBJ whole genome shotgun (WGS) entry which is preliminary data.</text>
</comment>
<evidence type="ECO:0000313" key="5">
    <source>
        <dbReference type="Proteomes" id="UP000593574"/>
    </source>
</evidence>
<feature type="domain" description="MATH" evidence="3">
    <location>
        <begin position="1"/>
        <end position="85"/>
    </location>
</feature>